<comment type="similarity">
    <text evidence="1">Belongs to the aspartyl/asparaginyl beta-hydroxylase family.</text>
</comment>
<sequence>MAATIVRSGALRLRGRPGPSLFSLAGLGSQPIWGGAARPAWAASLEREWTTVRDEYEAVKARRGSDYAVADGEHKLHAGDWEWRSFVLKGEWQGDMAAQCPRTAEILREHVPDLMTGLPFAYCFFSTLKAGSAIQPHYAPCNLRVRCHLGLSVPSENVDDCGIRVADQAQAWQEGSALVFDDAFEHETWNKTEEDRVVLLLDVWHPDISLSERQEIIDMFASVRRN</sequence>
<dbReference type="Proteomes" id="UP000241890">
    <property type="component" value="Unassembled WGS sequence"/>
</dbReference>
<organism evidence="5 6">
    <name type="scientific">Hondaea fermentalgiana</name>
    <dbReference type="NCBI Taxonomy" id="2315210"/>
    <lineage>
        <taxon>Eukaryota</taxon>
        <taxon>Sar</taxon>
        <taxon>Stramenopiles</taxon>
        <taxon>Bigyra</taxon>
        <taxon>Labyrinthulomycetes</taxon>
        <taxon>Thraustochytrida</taxon>
        <taxon>Thraustochytriidae</taxon>
        <taxon>Hondaea</taxon>
    </lineage>
</organism>
<dbReference type="Gene3D" id="2.60.120.330">
    <property type="entry name" value="B-lactam Antibiotic, Isopenicillin N Synthase, Chain"/>
    <property type="match status" value="1"/>
</dbReference>
<gene>
    <name evidence="5" type="ORF">FCC1311_050732</name>
</gene>
<dbReference type="InParanoid" id="A0A2R5GCZ4"/>
<reference evidence="5 6" key="1">
    <citation type="submission" date="2017-12" db="EMBL/GenBank/DDBJ databases">
        <title>Sequencing, de novo assembly and annotation of complete genome of a new Thraustochytrid species, strain FCC1311.</title>
        <authorList>
            <person name="Sedici K."/>
            <person name="Godart F."/>
            <person name="Aiese Cigliano R."/>
            <person name="Sanseverino W."/>
            <person name="Barakat M."/>
            <person name="Ortet P."/>
            <person name="Marechal E."/>
            <person name="Cagnac O."/>
            <person name="Amato A."/>
        </authorList>
    </citation>
    <scope>NUCLEOTIDE SEQUENCE [LARGE SCALE GENOMIC DNA]</scope>
</reference>
<dbReference type="InterPro" id="IPR007803">
    <property type="entry name" value="Asp/Arg/Pro-Hydrxlase"/>
</dbReference>
<dbReference type="AlphaFoldDB" id="A0A2R5GCZ4"/>
<evidence type="ECO:0000313" key="6">
    <source>
        <dbReference type="Proteomes" id="UP000241890"/>
    </source>
</evidence>
<evidence type="ECO:0000256" key="2">
    <source>
        <dbReference type="ARBA" id="ARBA00022964"/>
    </source>
</evidence>
<keyword evidence="3" id="KW-0560">Oxidoreductase</keyword>
<evidence type="ECO:0000313" key="5">
    <source>
        <dbReference type="EMBL" id="GBG28852.1"/>
    </source>
</evidence>
<evidence type="ECO:0000256" key="1">
    <source>
        <dbReference type="ARBA" id="ARBA00007730"/>
    </source>
</evidence>
<dbReference type="GO" id="GO:0016020">
    <property type="term" value="C:membrane"/>
    <property type="evidence" value="ECO:0007669"/>
    <property type="project" value="TreeGrafter"/>
</dbReference>
<keyword evidence="2" id="KW-0223">Dioxygenase</keyword>
<keyword evidence="6" id="KW-1185">Reference proteome</keyword>
<dbReference type="PANTHER" id="PTHR46332:SF5">
    <property type="entry name" value="ASPARTATE BETA-HYDROXYLASE DOMAIN CONTAINING 2"/>
    <property type="match status" value="1"/>
</dbReference>
<dbReference type="EMBL" id="BEYU01000049">
    <property type="protein sequence ID" value="GBG28852.1"/>
    <property type="molecule type" value="Genomic_DNA"/>
</dbReference>
<protein>
    <submittedName>
        <fullName evidence="5">Aspartate beta-hydroxylase domain-containing protein 2</fullName>
    </submittedName>
</protein>
<evidence type="ECO:0000256" key="3">
    <source>
        <dbReference type="ARBA" id="ARBA00023002"/>
    </source>
</evidence>
<dbReference type="Pfam" id="PF05118">
    <property type="entry name" value="Asp_Arg_Hydrox"/>
    <property type="match status" value="1"/>
</dbReference>
<comment type="caution">
    <text evidence="5">The sequence shown here is derived from an EMBL/GenBank/DDBJ whole genome shotgun (WGS) entry which is preliminary data.</text>
</comment>
<dbReference type="OrthoDB" id="438431at2759"/>
<dbReference type="PANTHER" id="PTHR46332">
    <property type="entry name" value="ASPARTATE BETA-HYDROXYLASE DOMAIN-CONTAINING PROTEIN 2"/>
    <property type="match status" value="1"/>
</dbReference>
<proteinExistence type="inferred from homology"/>
<feature type="domain" description="Aspartyl/asparaginy/proline hydroxylase" evidence="4">
    <location>
        <begin position="46"/>
        <end position="206"/>
    </location>
</feature>
<accession>A0A2R5GCZ4</accession>
<dbReference type="GO" id="GO:0051213">
    <property type="term" value="F:dioxygenase activity"/>
    <property type="evidence" value="ECO:0007669"/>
    <property type="project" value="UniProtKB-KW"/>
</dbReference>
<dbReference type="SUPFAM" id="SSF51197">
    <property type="entry name" value="Clavaminate synthase-like"/>
    <property type="match status" value="1"/>
</dbReference>
<dbReference type="InterPro" id="IPR051821">
    <property type="entry name" value="Asp/Asn_beta-hydroxylase"/>
</dbReference>
<name>A0A2R5GCZ4_9STRA</name>
<evidence type="ECO:0000259" key="4">
    <source>
        <dbReference type="Pfam" id="PF05118"/>
    </source>
</evidence>
<dbReference type="InterPro" id="IPR027443">
    <property type="entry name" value="IPNS-like_sf"/>
</dbReference>